<dbReference type="EMBL" id="KN848062">
    <property type="protein sequence ID" value="KIY03743.1"/>
    <property type="molecule type" value="Genomic_DNA"/>
</dbReference>
<dbReference type="Proteomes" id="UP000053411">
    <property type="component" value="Unassembled WGS sequence"/>
</dbReference>
<sequence length="94" mass="10576">MGDTKGIFEKSVTAPLSPANIERSQRLDAYLQDKGNKVLLGSTGQKDIQSQPIISTIAQRVKERKAEKELERFMDSLSDQEVIEGARKAWQDKK</sequence>
<dbReference type="RefSeq" id="XP_016637865.1">
    <property type="nucleotide sequence ID" value="XM_016770955.1"/>
</dbReference>
<dbReference type="AlphaFoldDB" id="A0A0D2KC59"/>
<protein>
    <submittedName>
        <fullName evidence="1">Uncharacterized protein</fullName>
    </submittedName>
</protein>
<accession>A0A0D2KC59</accession>
<keyword evidence="2" id="KW-1185">Reference proteome</keyword>
<dbReference type="OrthoDB" id="10331898at2759"/>
<reference evidence="1 2" key="1">
    <citation type="submission" date="2015-01" db="EMBL/GenBank/DDBJ databases">
        <title>The Genome Sequence of Fonsecaea multimorphosa CBS 102226.</title>
        <authorList>
            <consortium name="The Broad Institute Genomics Platform"/>
            <person name="Cuomo C."/>
            <person name="de Hoog S."/>
            <person name="Gorbushina A."/>
            <person name="Stielow B."/>
            <person name="Teixiera M."/>
            <person name="Abouelleil A."/>
            <person name="Chapman S.B."/>
            <person name="Priest M."/>
            <person name="Young S.K."/>
            <person name="Wortman J."/>
            <person name="Nusbaum C."/>
            <person name="Birren B."/>
        </authorList>
    </citation>
    <scope>NUCLEOTIDE SEQUENCE [LARGE SCALE GENOMIC DNA]</scope>
    <source>
        <strain evidence="1 2">CBS 102226</strain>
    </source>
</reference>
<proteinExistence type="predicted"/>
<gene>
    <name evidence="1" type="ORF">Z520_00434</name>
</gene>
<evidence type="ECO:0000313" key="1">
    <source>
        <dbReference type="EMBL" id="KIY03743.1"/>
    </source>
</evidence>
<dbReference type="VEuPathDB" id="FungiDB:Z520_00434"/>
<name>A0A0D2KC59_9EURO</name>
<dbReference type="GeneID" id="27706180"/>
<organism evidence="1 2">
    <name type="scientific">Fonsecaea multimorphosa CBS 102226</name>
    <dbReference type="NCBI Taxonomy" id="1442371"/>
    <lineage>
        <taxon>Eukaryota</taxon>
        <taxon>Fungi</taxon>
        <taxon>Dikarya</taxon>
        <taxon>Ascomycota</taxon>
        <taxon>Pezizomycotina</taxon>
        <taxon>Eurotiomycetes</taxon>
        <taxon>Chaetothyriomycetidae</taxon>
        <taxon>Chaetothyriales</taxon>
        <taxon>Herpotrichiellaceae</taxon>
        <taxon>Fonsecaea</taxon>
    </lineage>
</organism>
<evidence type="ECO:0000313" key="2">
    <source>
        <dbReference type="Proteomes" id="UP000053411"/>
    </source>
</evidence>